<protein>
    <submittedName>
        <fullName evidence="1">Uncharacterized protein</fullName>
    </submittedName>
</protein>
<evidence type="ECO:0000313" key="2">
    <source>
        <dbReference type="Proteomes" id="UP000317728"/>
    </source>
</evidence>
<reference evidence="1 2" key="1">
    <citation type="submission" date="2019-06" db="EMBL/GenBank/DDBJ databases">
        <title>Whole geneome sequnce of Mycobacteroides chelonae M77 isolated from bovine milk from Meghalaya, India.</title>
        <authorList>
            <person name="Vise E."/>
            <person name="Das S."/>
            <person name="Garg A."/>
            <person name="Ghatak S."/>
            <person name="Shakuntala I."/>
            <person name="Milton A.A.P."/>
            <person name="Karam A."/>
            <person name="Sanjukta R."/>
            <person name="Puro K."/>
            <person name="Sen A."/>
        </authorList>
    </citation>
    <scope>NUCLEOTIDE SEQUENCE [LARGE SCALE GENOMIC DNA]</scope>
    <source>
        <strain evidence="1 2">M77</strain>
    </source>
</reference>
<dbReference type="RefSeq" id="WP_075908729.1">
    <property type="nucleotide sequence ID" value="NZ_CP041150.1"/>
</dbReference>
<proteinExistence type="predicted"/>
<evidence type="ECO:0000313" key="1">
    <source>
        <dbReference type="EMBL" id="QDF71793.1"/>
    </source>
</evidence>
<sequence length="363" mass="40813">MNHMDDPDGYRDKIRELVKKRRECVENLDIANLELGEALEEYRKTFSVSSTELARRFDISPVVVEELADLSLGGSTALKSNGTIPVISQGHVPDMIEQFGRVTRVIGHVSSNAVLCESGLPIEKFYRDSEHSGRYVHCEHMLLRFGRDAWAQVERVLYGYGGMGPTYAHKALQNAGLPEEIAELVFYQNYVNYLIDDEGCAAEKEFGAAFPSEPELASDGSLVAVIRGYSWDEGVAEQVRYWIDYLDSADESLPWSNGERRISLYGSSIDAKQDGFSSAHGIPQLIIEQGDLQLWVVVSTDDDKTVWIPEELRPYARILGEFSEEMEKDDASPFRRWLTSHGSRRPRILTGRQGGISRTPTLN</sequence>
<name>A0AB73U4C1_MYCCH</name>
<gene>
    <name evidence="1" type="ORF">FJK96_17620</name>
</gene>
<dbReference type="Proteomes" id="UP000317728">
    <property type="component" value="Chromosome"/>
</dbReference>
<dbReference type="EMBL" id="CP041150">
    <property type="protein sequence ID" value="QDF71793.1"/>
    <property type="molecule type" value="Genomic_DNA"/>
</dbReference>
<organism evidence="1 2">
    <name type="scientific">Mycobacteroides chelonae</name>
    <name type="common">Mycobacterium chelonae</name>
    <dbReference type="NCBI Taxonomy" id="1774"/>
    <lineage>
        <taxon>Bacteria</taxon>
        <taxon>Bacillati</taxon>
        <taxon>Actinomycetota</taxon>
        <taxon>Actinomycetes</taxon>
        <taxon>Mycobacteriales</taxon>
        <taxon>Mycobacteriaceae</taxon>
        <taxon>Mycobacteroides</taxon>
    </lineage>
</organism>
<dbReference type="AlphaFoldDB" id="A0AB73U4C1"/>
<accession>A0AB73U4C1</accession>